<evidence type="ECO:0000256" key="5">
    <source>
        <dbReference type="ARBA" id="ARBA00022862"/>
    </source>
</evidence>
<accession>A0ABV5HL44</accession>
<dbReference type="SUPFAM" id="SSF52833">
    <property type="entry name" value="Thioredoxin-like"/>
    <property type="match status" value="1"/>
</dbReference>
<dbReference type="GO" id="GO:0140824">
    <property type="term" value="F:thioredoxin-dependent peroxiredoxin activity"/>
    <property type="evidence" value="ECO:0007669"/>
    <property type="project" value="UniProtKB-EC"/>
</dbReference>
<comment type="subunit">
    <text evidence="2">Monomer.</text>
</comment>
<comment type="function">
    <text evidence="1">Thiol-specific peroxidase that catalyzes the reduction of hydrogen peroxide and organic hydroperoxides to water and alcohols, respectively. Plays a role in cell protection against oxidative stress by detoxifying peroxides and as sensor of hydrogen peroxide-mediated signaling events.</text>
</comment>
<evidence type="ECO:0000259" key="13">
    <source>
        <dbReference type="PROSITE" id="PS51352"/>
    </source>
</evidence>
<evidence type="ECO:0000313" key="14">
    <source>
        <dbReference type="EMBL" id="MFB9134953.1"/>
    </source>
</evidence>
<keyword evidence="4 14" id="KW-0575">Peroxidase</keyword>
<keyword evidence="5" id="KW-0049">Antioxidant</keyword>
<comment type="similarity">
    <text evidence="10">Belongs to the peroxiredoxin family. BCP/PrxQ subfamily.</text>
</comment>
<proteinExistence type="inferred from homology"/>
<dbReference type="PANTHER" id="PTHR42801">
    <property type="entry name" value="THIOREDOXIN-DEPENDENT PEROXIDE REDUCTASE"/>
    <property type="match status" value="1"/>
</dbReference>
<dbReference type="InterPro" id="IPR000866">
    <property type="entry name" value="AhpC/TSA"/>
</dbReference>
<dbReference type="PROSITE" id="PS51352">
    <property type="entry name" value="THIOREDOXIN_2"/>
    <property type="match status" value="1"/>
</dbReference>
<reference evidence="14 15" key="1">
    <citation type="submission" date="2024-09" db="EMBL/GenBank/DDBJ databases">
        <authorList>
            <person name="Sun Q."/>
            <person name="Mori K."/>
        </authorList>
    </citation>
    <scope>NUCLEOTIDE SEQUENCE [LARGE SCALE GENOMIC DNA]</scope>
    <source>
        <strain evidence="14 15">CECT 8064</strain>
    </source>
</reference>
<dbReference type="CDD" id="cd03017">
    <property type="entry name" value="PRX_BCP"/>
    <property type="match status" value="1"/>
</dbReference>
<dbReference type="PANTHER" id="PTHR42801:SF4">
    <property type="entry name" value="AHPC_TSA FAMILY PROTEIN"/>
    <property type="match status" value="1"/>
</dbReference>
<keyword evidence="6 14" id="KW-0560">Oxidoreductase</keyword>
<evidence type="ECO:0000256" key="7">
    <source>
        <dbReference type="ARBA" id="ARBA00023157"/>
    </source>
</evidence>
<evidence type="ECO:0000313" key="15">
    <source>
        <dbReference type="Proteomes" id="UP001589645"/>
    </source>
</evidence>
<name>A0ABV5HL44_9VIBR</name>
<evidence type="ECO:0000256" key="6">
    <source>
        <dbReference type="ARBA" id="ARBA00023002"/>
    </source>
</evidence>
<evidence type="ECO:0000256" key="11">
    <source>
        <dbReference type="ARBA" id="ARBA00042639"/>
    </source>
</evidence>
<evidence type="ECO:0000256" key="10">
    <source>
        <dbReference type="ARBA" id="ARBA00038489"/>
    </source>
</evidence>
<dbReference type="PIRSF" id="PIRSF000239">
    <property type="entry name" value="AHPC"/>
    <property type="match status" value="1"/>
</dbReference>
<evidence type="ECO:0000256" key="1">
    <source>
        <dbReference type="ARBA" id="ARBA00003330"/>
    </source>
</evidence>
<comment type="caution">
    <text evidence="14">The sequence shown here is derived from an EMBL/GenBank/DDBJ whole genome shotgun (WGS) entry which is preliminary data.</text>
</comment>
<keyword evidence="8" id="KW-0676">Redox-active center</keyword>
<dbReference type="InterPro" id="IPR024706">
    <property type="entry name" value="Peroxiredoxin_AhpC-typ"/>
</dbReference>
<evidence type="ECO:0000256" key="9">
    <source>
        <dbReference type="ARBA" id="ARBA00032824"/>
    </source>
</evidence>
<comment type="catalytic activity">
    <reaction evidence="12">
        <text>a hydroperoxide + [thioredoxin]-dithiol = an alcohol + [thioredoxin]-disulfide + H2O</text>
        <dbReference type="Rhea" id="RHEA:62620"/>
        <dbReference type="Rhea" id="RHEA-COMP:10698"/>
        <dbReference type="Rhea" id="RHEA-COMP:10700"/>
        <dbReference type="ChEBI" id="CHEBI:15377"/>
        <dbReference type="ChEBI" id="CHEBI:29950"/>
        <dbReference type="ChEBI" id="CHEBI:30879"/>
        <dbReference type="ChEBI" id="CHEBI:35924"/>
        <dbReference type="ChEBI" id="CHEBI:50058"/>
        <dbReference type="EC" id="1.11.1.24"/>
    </reaction>
</comment>
<organism evidence="14 15">
    <name type="scientific">Vibrio olivae</name>
    <dbReference type="NCBI Taxonomy" id="1243002"/>
    <lineage>
        <taxon>Bacteria</taxon>
        <taxon>Pseudomonadati</taxon>
        <taxon>Pseudomonadota</taxon>
        <taxon>Gammaproteobacteria</taxon>
        <taxon>Vibrionales</taxon>
        <taxon>Vibrionaceae</taxon>
        <taxon>Vibrio</taxon>
    </lineage>
</organism>
<evidence type="ECO:0000256" key="2">
    <source>
        <dbReference type="ARBA" id="ARBA00011245"/>
    </source>
</evidence>
<dbReference type="EMBL" id="JBHMEP010000001">
    <property type="protein sequence ID" value="MFB9134953.1"/>
    <property type="molecule type" value="Genomic_DNA"/>
</dbReference>
<dbReference type="Proteomes" id="UP001589645">
    <property type="component" value="Unassembled WGS sequence"/>
</dbReference>
<dbReference type="RefSeq" id="WP_390191107.1">
    <property type="nucleotide sequence ID" value="NZ_JBHMEP010000001.1"/>
</dbReference>
<dbReference type="InterPro" id="IPR036249">
    <property type="entry name" value="Thioredoxin-like_sf"/>
</dbReference>
<keyword evidence="15" id="KW-1185">Reference proteome</keyword>
<dbReference type="EC" id="1.11.1.24" evidence="3"/>
<protein>
    <recommendedName>
        <fullName evidence="3">thioredoxin-dependent peroxiredoxin</fullName>
        <ecNumber evidence="3">1.11.1.24</ecNumber>
    </recommendedName>
    <alternativeName>
        <fullName evidence="9">Thioredoxin peroxidase</fullName>
    </alternativeName>
    <alternativeName>
        <fullName evidence="11">Thioredoxin-dependent peroxiredoxin Bcp</fullName>
    </alternativeName>
</protein>
<sequence>MNTLTAGTPAPAFALLDQDGNTVKLDDFKGKKVLFYFYPKAMTPGCTVQAQGLRDVNAELAEHNVVVLGVSIDPVKRLGKFIERDNLNFTLLSDEDHAVAEQFGVWGEKKFMGKVYDGLHRISFLINEEGVIEHVFNKFKTKDHHEVVLNYLKENAQ</sequence>
<keyword evidence="7" id="KW-1015">Disulfide bond</keyword>
<dbReference type="InterPro" id="IPR050924">
    <property type="entry name" value="Peroxiredoxin_BCP/PrxQ"/>
</dbReference>
<dbReference type="Pfam" id="PF00578">
    <property type="entry name" value="AhpC-TSA"/>
    <property type="match status" value="1"/>
</dbReference>
<dbReference type="InterPro" id="IPR013766">
    <property type="entry name" value="Thioredoxin_domain"/>
</dbReference>
<evidence type="ECO:0000256" key="12">
    <source>
        <dbReference type="ARBA" id="ARBA00049091"/>
    </source>
</evidence>
<gene>
    <name evidence="14" type="primary">bcp</name>
    <name evidence="14" type="ORF">ACFFUV_08150</name>
</gene>
<evidence type="ECO:0000256" key="4">
    <source>
        <dbReference type="ARBA" id="ARBA00022559"/>
    </source>
</evidence>
<feature type="domain" description="Thioredoxin" evidence="13">
    <location>
        <begin position="4"/>
        <end position="157"/>
    </location>
</feature>
<evidence type="ECO:0000256" key="3">
    <source>
        <dbReference type="ARBA" id="ARBA00013017"/>
    </source>
</evidence>
<dbReference type="NCBIfam" id="NF006960">
    <property type="entry name" value="PRK09437.1"/>
    <property type="match status" value="1"/>
</dbReference>
<evidence type="ECO:0000256" key="8">
    <source>
        <dbReference type="ARBA" id="ARBA00023284"/>
    </source>
</evidence>
<dbReference type="Gene3D" id="3.40.30.10">
    <property type="entry name" value="Glutaredoxin"/>
    <property type="match status" value="1"/>
</dbReference>